<keyword evidence="2" id="KW-1185">Reference proteome</keyword>
<proteinExistence type="predicted"/>
<protein>
    <submittedName>
        <fullName evidence="1">Uncharacterized protein</fullName>
    </submittedName>
</protein>
<organism evidence="1 2">
    <name type="scientific">Trichuris suis</name>
    <name type="common">pig whipworm</name>
    <dbReference type="NCBI Taxonomy" id="68888"/>
    <lineage>
        <taxon>Eukaryota</taxon>
        <taxon>Metazoa</taxon>
        <taxon>Ecdysozoa</taxon>
        <taxon>Nematoda</taxon>
        <taxon>Enoplea</taxon>
        <taxon>Dorylaimia</taxon>
        <taxon>Trichinellida</taxon>
        <taxon>Trichuridae</taxon>
        <taxon>Trichuris</taxon>
    </lineage>
</organism>
<dbReference type="EMBL" id="KL363318">
    <property type="protein sequence ID" value="KFD47654.1"/>
    <property type="molecule type" value="Genomic_DNA"/>
</dbReference>
<reference evidence="1 2" key="1">
    <citation type="journal article" date="2014" name="Nat. Genet.">
        <title>Genome and transcriptome of the porcine whipworm Trichuris suis.</title>
        <authorList>
            <person name="Jex A.R."/>
            <person name="Nejsum P."/>
            <person name="Schwarz E.M."/>
            <person name="Hu L."/>
            <person name="Young N.D."/>
            <person name="Hall R.S."/>
            <person name="Korhonen P.K."/>
            <person name="Liao S."/>
            <person name="Thamsborg S."/>
            <person name="Xia J."/>
            <person name="Xu P."/>
            <person name="Wang S."/>
            <person name="Scheerlinck J.P."/>
            <person name="Hofmann A."/>
            <person name="Sternberg P.W."/>
            <person name="Wang J."/>
            <person name="Gasser R.B."/>
        </authorList>
    </citation>
    <scope>NUCLEOTIDE SEQUENCE [LARGE SCALE GENOMIC DNA]</scope>
    <source>
        <strain evidence="1">DCEP-RM93M</strain>
    </source>
</reference>
<name>A0A085LRQ8_9BILA</name>
<dbReference type="Proteomes" id="UP000030764">
    <property type="component" value="Unassembled WGS sequence"/>
</dbReference>
<evidence type="ECO:0000313" key="1">
    <source>
        <dbReference type="EMBL" id="KFD47654.1"/>
    </source>
</evidence>
<accession>A0A085LRQ8</accession>
<evidence type="ECO:0000313" key="2">
    <source>
        <dbReference type="Proteomes" id="UP000030764"/>
    </source>
</evidence>
<dbReference type="AlphaFoldDB" id="A0A085LRQ8"/>
<sequence length="73" mass="8157">MLPSNALVALKRTVWDQNKEAFASLSTFSANSPSQLDVLSPDRHPPSTDSAQVRVFKQSDHVCFCRFLQSQYG</sequence>
<feature type="non-terminal residue" evidence="1">
    <location>
        <position position="73"/>
    </location>
</feature>
<gene>
    <name evidence="1" type="ORF">M513_11445</name>
</gene>